<evidence type="ECO:0000256" key="3">
    <source>
        <dbReference type="ARBA" id="ARBA00022692"/>
    </source>
</evidence>
<gene>
    <name evidence="8" type="ORF">CNX65_01430</name>
</gene>
<feature type="transmembrane region" description="Helical" evidence="6">
    <location>
        <begin position="223"/>
        <end position="242"/>
    </location>
</feature>
<name>A0A290YZE3_9PSEU</name>
<dbReference type="PANTHER" id="PTHR35007">
    <property type="entry name" value="INTEGRAL MEMBRANE PROTEIN-RELATED"/>
    <property type="match status" value="1"/>
</dbReference>
<evidence type="ECO:0000256" key="1">
    <source>
        <dbReference type="ARBA" id="ARBA00004651"/>
    </source>
</evidence>
<dbReference type="PANTHER" id="PTHR35007:SF4">
    <property type="entry name" value="CONSERVED TRANSMEMBRANE PROTEIN-RELATED"/>
    <property type="match status" value="1"/>
</dbReference>
<evidence type="ECO:0000313" key="9">
    <source>
        <dbReference type="Proteomes" id="UP000218505"/>
    </source>
</evidence>
<feature type="transmembrane region" description="Helical" evidence="6">
    <location>
        <begin position="43"/>
        <end position="68"/>
    </location>
</feature>
<dbReference type="AlphaFoldDB" id="A0A290YZE3"/>
<dbReference type="RefSeq" id="WP_096491148.1">
    <property type="nucleotide sequence ID" value="NZ_CP023445.1"/>
</dbReference>
<protein>
    <submittedName>
        <fullName evidence="8">Type II secretion system protein</fullName>
    </submittedName>
</protein>
<organism evidence="8 9">
    <name type="scientific">Actinosynnema pretiosum</name>
    <dbReference type="NCBI Taxonomy" id="42197"/>
    <lineage>
        <taxon>Bacteria</taxon>
        <taxon>Bacillati</taxon>
        <taxon>Actinomycetota</taxon>
        <taxon>Actinomycetes</taxon>
        <taxon>Pseudonocardiales</taxon>
        <taxon>Pseudonocardiaceae</taxon>
        <taxon>Actinosynnema</taxon>
    </lineage>
</organism>
<keyword evidence="4 6" id="KW-1133">Transmembrane helix</keyword>
<keyword evidence="3 6" id="KW-0812">Transmembrane</keyword>
<accession>A0A290YZE3</accession>
<evidence type="ECO:0000313" key="8">
    <source>
        <dbReference type="EMBL" id="ATE52114.1"/>
    </source>
</evidence>
<sequence length="251" mass="25479">MSLLLFAVAVLLLPSTARGRLESLRGKRKPRFAFRLTTPLVVGAGALLGLLLGPAGAVSGAVLAAVLWQAHRVRAAHRADLLAADALAEGLRSFTTELRTGAHPAGAALAAAQDAAEPAATALTAIATSTARGGDVVSALAGTPAARLARAWRLADHHGVPLAEVLDTARADLERRTAFTRTVHARMAGPRTSAAVLAALPVLGVLLGQLSGTSPLSILRDTLPGQALLLVGVLLLVVGLRWSAGLTGSAA</sequence>
<dbReference type="InterPro" id="IPR018076">
    <property type="entry name" value="T2SS_GspF_dom"/>
</dbReference>
<evidence type="ECO:0000256" key="2">
    <source>
        <dbReference type="ARBA" id="ARBA00022475"/>
    </source>
</evidence>
<evidence type="ECO:0000256" key="5">
    <source>
        <dbReference type="ARBA" id="ARBA00023136"/>
    </source>
</evidence>
<comment type="subcellular location">
    <subcellularLocation>
        <location evidence="1">Cell membrane</location>
        <topology evidence="1">Multi-pass membrane protein</topology>
    </subcellularLocation>
</comment>
<evidence type="ECO:0000256" key="4">
    <source>
        <dbReference type="ARBA" id="ARBA00022989"/>
    </source>
</evidence>
<dbReference type="KEGG" id="apre:CNX65_01430"/>
<keyword evidence="2" id="KW-1003">Cell membrane</keyword>
<evidence type="ECO:0000259" key="7">
    <source>
        <dbReference type="Pfam" id="PF00482"/>
    </source>
</evidence>
<proteinExistence type="predicted"/>
<keyword evidence="9" id="KW-1185">Reference proteome</keyword>
<evidence type="ECO:0000256" key="6">
    <source>
        <dbReference type="SAM" id="Phobius"/>
    </source>
</evidence>
<dbReference type="EMBL" id="CP023445">
    <property type="protein sequence ID" value="ATE52114.1"/>
    <property type="molecule type" value="Genomic_DNA"/>
</dbReference>
<feature type="transmembrane region" description="Helical" evidence="6">
    <location>
        <begin position="194"/>
        <end position="211"/>
    </location>
</feature>
<dbReference type="GO" id="GO:0005886">
    <property type="term" value="C:plasma membrane"/>
    <property type="evidence" value="ECO:0007669"/>
    <property type="project" value="UniProtKB-SubCell"/>
</dbReference>
<dbReference type="Proteomes" id="UP000218505">
    <property type="component" value="Chromosome"/>
</dbReference>
<dbReference type="Pfam" id="PF00482">
    <property type="entry name" value="T2SSF"/>
    <property type="match status" value="1"/>
</dbReference>
<reference evidence="8" key="1">
    <citation type="submission" date="2017-09" db="EMBL/GenBank/DDBJ databases">
        <title>Complete Genome Sequence of ansamitocin-producing Bacterium Actinosynnema pretiosum X47.</title>
        <authorList>
            <person name="Cao G."/>
            <person name="Zong G."/>
            <person name="Zhong C."/>
            <person name="Fu J."/>
        </authorList>
    </citation>
    <scope>NUCLEOTIDE SEQUENCE [LARGE SCALE GENOMIC DNA]</scope>
    <source>
        <strain evidence="8">X47</strain>
    </source>
</reference>
<keyword evidence="5 6" id="KW-0472">Membrane</keyword>
<feature type="domain" description="Type II secretion system protein GspF" evidence="7">
    <location>
        <begin position="91"/>
        <end position="205"/>
    </location>
</feature>